<dbReference type="PATRIC" id="fig|1265822.4.peg.3828"/>
<reference evidence="1 2" key="1">
    <citation type="submission" date="2012-12" db="EMBL/GenBank/DDBJ databases">
        <title>Novel taxa of Listeriaceae from agricultural environments in the United States.</title>
        <authorList>
            <person name="den Bakker H.C."/>
            <person name="Allred A."/>
            <person name="Warchocki S."/>
            <person name="Wright E.M."/>
            <person name="Burrell A."/>
            <person name="Nightingale K.K."/>
            <person name="Kephart D."/>
            <person name="Wiedmann M."/>
        </authorList>
    </citation>
    <scope>NUCLEOTIDE SEQUENCE [LARGE SCALE GENOMIC DNA]</scope>
    <source>
        <strain evidence="1 2">FSL S10-1203</strain>
    </source>
</reference>
<evidence type="ECO:0000313" key="1">
    <source>
        <dbReference type="EMBL" id="EUJ47064.1"/>
    </source>
</evidence>
<sequence length="225" mass="26683">MKTEMVDVFSPVELYLLLSPYKAKHLFGVPNRAIYQLKGEEVFEEGFQALQEKGIFNEDKKLSDFGGILIDSLFLYHQSEKYVRINQMMFGFSKEFSNEVFVLIEVEKAKQYRFIRMNKIFALKMLYEEFPLISREPKITELDLMKEKLSIADTKRVAEAGVEREYLSIEFFQTKESNYEQLLAILFEEKLIVIDVVKDEYTRMGQHYFLKKIFDEMGFPYKEGK</sequence>
<name>W7D4Z9_9LIST</name>
<accession>W7D4Z9</accession>
<dbReference type="EMBL" id="AODM01000073">
    <property type="protein sequence ID" value="EUJ47064.1"/>
    <property type="molecule type" value="Genomic_DNA"/>
</dbReference>
<protein>
    <recommendedName>
        <fullName evidence="3">DUF5081 domain-containing protein</fullName>
    </recommendedName>
</protein>
<dbReference type="Proteomes" id="UP000019241">
    <property type="component" value="Unassembled WGS sequence"/>
</dbReference>
<evidence type="ECO:0008006" key="3">
    <source>
        <dbReference type="Google" id="ProtNLM"/>
    </source>
</evidence>
<proteinExistence type="predicted"/>
<dbReference type="RefSeq" id="WP_036065081.1">
    <property type="nucleotide sequence ID" value="NZ_AODM01000073.1"/>
</dbReference>
<dbReference type="InterPro" id="IPR031682">
    <property type="entry name" value="EsaE"/>
</dbReference>
<gene>
    <name evidence="1" type="ORF">MCOL2_18769</name>
</gene>
<dbReference type="Pfam" id="PF16887">
    <property type="entry name" value="DUF5081"/>
    <property type="match status" value="1"/>
</dbReference>
<organism evidence="1 2">
    <name type="scientific">Listeria fleischmannii FSL S10-1203</name>
    <dbReference type="NCBI Taxonomy" id="1265822"/>
    <lineage>
        <taxon>Bacteria</taxon>
        <taxon>Bacillati</taxon>
        <taxon>Bacillota</taxon>
        <taxon>Bacilli</taxon>
        <taxon>Bacillales</taxon>
        <taxon>Listeriaceae</taxon>
        <taxon>Listeria</taxon>
    </lineage>
</organism>
<evidence type="ECO:0000313" key="2">
    <source>
        <dbReference type="Proteomes" id="UP000019241"/>
    </source>
</evidence>
<dbReference type="AlphaFoldDB" id="W7D4Z9"/>
<comment type="caution">
    <text evidence="1">The sequence shown here is derived from an EMBL/GenBank/DDBJ whole genome shotgun (WGS) entry which is preliminary data.</text>
</comment>